<name>A0A811N8W6_9POAL</name>
<dbReference type="EMBL" id="CAJGYO010000003">
    <property type="protein sequence ID" value="CAD6219835.1"/>
    <property type="molecule type" value="Genomic_DNA"/>
</dbReference>
<dbReference type="AlphaFoldDB" id="A0A811N8W6"/>
<sequence>MPPWPATGSNPYDLNKGTNAGLVYAKSVLARLIRGQPVRSLFPGKKTHCTRRAREAQAPAVCEAWRHAQRTALRTRSN</sequence>
<evidence type="ECO:0000313" key="1">
    <source>
        <dbReference type="EMBL" id="CAD6219835.1"/>
    </source>
</evidence>
<proteinExistence type="predicted"/>
<comment type="caution">
    <text evidence="1">The sequence shown here is derived from an EMBL/GenBank/DDBJ whole genome shotgun (WGS) entry which is preliminary data.</text>
</comment>
<organism evidence="1 2">
    <name type="scientific">Miscanthus lutarioriparius</name>
    <dbReference type="NCBI Taxonomy" id="422564"/>
    <lineage>
        <taxon>Eukaryota</taxon>
        <taxon>Viridiplantae</taxon>
        <taxon>Streptophyta</taxon>
        <taxon>Embryophyta</taxon>
        <taxon>Tracheophyta</taxon>
        <taxon>Spermatophyta</taxon>
        <taxon>Magnoliopsida</taxon>
        <taxon>Liliopsida</taxon>
        <taxon>Poales</taxon>
        <taxon>Poaceae</taxon>
        <taxon>PACMAD clade</taxon>
        <taxon>Panicoideae</taxon>
        <taxon>Andropogonodae</taxon>
        <taxon>Andropogoneae</taxon>
        <taxon>Saccharinae</taxon>
        <taxon>Miscanthus</taxon>
    </lineage>
</organism>
<dbReference type="Proteomes" id="UP000604825">
    <property type="component" value="Unassembled WGS sequence"/>
</dbReference>
<gene>
    <name evidence="1" type="ORF">NCGR_LOCUS13440</name>
</gene>
<reference evidence="1" key="1">
    <citation type="submission" date="2020-10" db="EMBL/GenBank/DDBJ databases">
        <authorList>
            <person name="Han B."/>
            <person name="Lu T."/>
            <person name="Zhao Q."/>
            <person name="Huang X."/>
            <person name="Zhao Y."/>
        </authorList>
    </citation>
    <scope>NUCLEOTIDE SEQUENCE</scope>
</reference>
<keyword evidence="2" id="KW-1185">Reference proteome</keyword>
<accession>A0A811N8W6</accession>
<evidence type="ECO:0000313" key="2">
    <source>
        <dbReference type="Proteomes" id="UP000604825"/>
    </source>
</evidence>
<protein>
    <submittedName>
        <fullName evidence="1">Uncharacterized protein</fullName>
    </submittedName>
</protein>